<dbReference type="Proteomes" id="UP000292082">
    <property type="component" value="Unassembled WGS sequence"/>
</dbReference>
<proteinExistence type="predicted"/>
<accession>A0A4Q9Q0Z6</accession>
<keyword evidence="3" id="KW-1185">Reference proteome</keyword>
<sequence>MGLLRLGIPTIVSSITILPLLRVVAGHRYRSSVRDLHLTSVMVPGERMIYICASGSRSLCKRYAACNAR</sequence>
<evidence type="ECO:0000256" key="1">
    <source>
        <dbReference type="SAM" id="Phobius"/>
    </source>
</evidence>
<dbReference type="AlphaFoldDB" id="A0A4Q9Q0Z6"/>
<keyword evidence="1" id="KW-0812">Transmembrane</keyword>
<protein>
    <submittedName>
        <fullName evidence="2">Uncharacterized protein</fullName>
    </submittedName>
</protein>
<keyword evidence="1" id="KW-0472">Membrane</keyword>
<gene>
    <name evidence="2" type="ORF">BD310DRAFT_922140</name>
</gene>
<reference evidence="2 3" key="1">
    <citation type="submission" date="2019-01" db="EMBL/GenBank/DDBJ databases">
        <title>Draft genome sequences of three monokaryotic isolates of the white-rot basidiomycete fungus Dichomitus squalens.</title>
        <authorList>
            <consortium name="DOE Joint Genome Institute"/>
            <person name="Lopez S.C."/>
            <person name="Andreopoulos B."/>
            <person name="Pangilinan J."/>
            <person name="Lipzen A."/>
            <person name="Riley R."/>
            <person name="Ahrendt S."/>
            <person name="Ng V."/>
            <person name="Barry K."/>
            <person name="Daum C."/>
            <person name="Grigoriev I.V."/>
            <person name="Hilden K.S."/>
            <person name="Makela M.R."/>
            <person name="de Vries R.P."/>
        </authorList>
    </citation>
    <scope>NUCLEOTIDE SEQUENCE [LARGE SCALE GENOMIC DNA]</scope>
    <source>
        <strain evidence="2 3">CBS 464.89</strain>
    </source>
</reference>
<organism evidence="2 3">
    <name type="scientific">Dichomitus squalens</name>
    <dbReference type="NCBI Taxonomy" id="114155"/>
    <lineage>
        <taxon>Eukaryota</taxon>
        <taxon>Fungi</taxon>
        <taxon>Dikarya</taxon>
        <taxon>Basidiomycota</taxon>
        <taxon>Agaricomycotina</taxon>
        <taxon>Agaricomycetes</taxon>
        <taxon>Polyporales</taxon>
        <taxon>Polyporaceae</taxon>
        <taxon>Dichomitus</taxon>
    </lineage>
</organism>
<evidence type="ECO:0000313" key="3">
    <source>
        <dbReference type="Proteomes" id="UP000292082"/>
    </source>
</evidence>
<feature type="transmembrane region" description="Helical" evidence="1">
    <location>
        <begin position="6"/>
        <end position="25"/>
    </location>
</feature>
<evidence type="ECO:0000313" key="2">
    <source>
        <dbReference type="EMBL" id="TBU60823.1"/>
    </source>
</evidence>
<name>A0A4Q9Q0Z6_9APHY</name>
<dbReference type="EMBL" id="ML145102">
    <property type="protein sequence ID" value="TBU60823.1"/>
    <property type="molecule type" value="Genomic_DNA"/>
</dbReference>
<keyword evidence="1" id="KW-1133">Transmembrane helix</keyword>